<gene>
    <name evidence="8" type="ORF">BSZ36_00240</name>
</gene>
<evidence type="ECO:0000256" key="5">
    <source>
        <dbReference type="SAM" id="MobiDB-lite"/>
    </source>
</evidence>
<evidence type="ECO:0000256" key="1">
    <source>
        <dbReference type="ARBA" id="ARBA00004141"/>
    </source>
</evidence>
<dbReference type="InterPro" id="IPR007016">
    <property type="entry name" value="O-antigen_ligase-rel_domated"/>
</dbReference>
<dbReference type="Pfam" id="PF04932">
    <property type="entry name" value="Wzy_C"/>
    <property type="match status" value="1"/>
</dbReference>
<evidence type="ECO:0000313" key="8">
    <source>
        <dbReference type="EMBL" id="OZC01547.1"/>
    </source>
</evidence>
<feature type="transmembrane region" description="Helical" evidence="6">
    <location>
        <begin position="285"/>
        <end position="312"/>
    </location>
</feature>
<dbReference type="PANTHER" id="PTHR37422:SF13">
    <property type="entry name" value="LIPOPOLYSACCHARIDE BIOSYNTHESIS PROTEIN PA4999-RELATED"/>
    <property type="match status" value="1"/>
</dbReference>
<feature type="transmembrane region" description="Helical" evidence="6">
    <location>
        <begin position="430"/>
        <end position="446"/>
    </location>
</feature>
<feature type="transmembrane region" description="Helical" evidence="6">
    <location>
        <begin position="37"/>
        <end position="53"/>
    </location>
</feature>
<name>A0A259TV99_9BACT</name>
<keyword evidence="2 6" id="KW-0812">Transmembrane</keyword>
<evidence type="ECO:0000256" key="3">
    <source>
        <dbReference type="ARBA" id="ARBA00022989"/>
    </source>
</evidence>
<dbReference type="GO" id="GO:0016020">
    <property type="term" value="C:membrane"/>
    <property type="evidence" value="ECO:0007669"/>
    <property type="project" value="UniProtKB-SubCell"/>
</dbReference>
<feature type="transmembrane region" description="Helical" evidence="6">
    <location>
        <begin position="139"/>
        <end position="161"/>
    </location>
</feature>
<comment type="subcellular location">
    <subcellularLocation>
        <location evidence="1">Membrane</location>
        <topology evidence="1">Multi-pass membrane protein</topology>
    </subcellularLocation>
</comment>
<evidence type="ECO:0000259" key="7">
    <source>
        <dbReference type="Pfam" id="PF04932"/>
    </source>
</evidence>
<accession>A0A259TV99</accession>
<dbReference type="EMBL" id="MQWB01000001">
    <property type="protein sequence ID" value="OZC01547.1"/>
    <property type="molecule type" value="Genomic_DNA"/>
</dbReference>
<proteinExistence type="predicted"/>
<feature type="region of interest" description="Disordered" evidence="5">
    <location>
        <begin position="477"/>
        <end position="543"/>
    </location>
</feature>
<feature type="compositionally biased region" description="Low complexity" evidence="5">
    <location>
        <begin position="477"/>
        <end position="496"/>
    </location>
</feature>
<feature type="transmembrane region" description="Helical" evidence="6">
    <location>
        <begin position="231"/>
        <end position="249"/>
    </location>
</feature>
<evidence type="ECO:0000256" key="2">
    <source>
        <dbReference type="ARBA" id="ARBA00022692"/>
    </source>
</evidence>
<organism evidence="8 9">
    <name type="scientific">Rubricoccus marinus</name>
    <dbReference type="NCBI Taxonomy" id="716817"/>
    <lineage>
        <taxon>Bacteria</taxon>
        <taxon>Pseudomonadati</taxon>
        <taxon>Rhodothermota</taxon>
        <taxon>Rhodothermia</taxon>
        <taxon>Rhodothermales</taxon>
        <taxon>Rubricoccaceae</taxon>
        <taxon>Rubricoccus</taxon>
    </lineage>
</organism>
<evidence type="ECO:0000313" key="9">
    <source>
        <dbReference type="Proteomes" id="UP000216446"/>
    </source>
</evidence>
<feature type="compositionally biased region" description="Pro residues" evidence="5">
    <location>
        <begin position="532"/>
        <end position="543"/>
    </location>
</feature>
<feature type="domain" description="O-antigen ligase-related" evidence="7">
    <location>
        <begin position="261"/>
        <end position="404"/>
    </location>
</feature>
<feature type="transmembrane region" description="Helical" evidence="6">
    <location>
        <begin position="173"/>
        <end position="190"/>
    </location>
</feature>
<feature type="transmembrane region" description="Helical" evidence="6">
    <location>
        <begin position="255"/>
        <end position="273"/>
    </location>
</feature>
<dbReference type="AlphaFoldDB" id="A0A259TV99"/>
<feature type="transmembrane region" description="Helical" evidence="6">
    <location>
        <begin position="115"/>
        <end position="133"/>
    </location>
</feature>
<dbReference type="RefSeq" id="WP_218827492.1">
    <property type="nucleotide sequence ID" value="NZ_MQWB01000001.1"/>
</dbReference>
<evidence type="ECO:0000256" key="4">
    <source>
        <dbReference type="ARBA" id="ARBA00023136"/>
    </source>
</evidence>
<reference evidence="8 9" key="1">
    <citation type="submission" date="2016-11" db="EMBL/GenBank/DDBJ databases">
        <title>Study of marine rhodopsin-containing bacteria.</title>
        <authorList>
            <person name="Yoshizawa S."/>
            <person name="Kumagai Y."/>
            <person name="Kogure K."/>
        </authorList>
    </citation>
    <scope>NUCLEOTIDE SEQUENCE [LARGE SCALE GENOMIC DNA]</scope>
    <source>
        <strain evidence="8 9">SG-29</strain>
    </source>
</reference>
<comment type="caution">
    <text evidence="8">The sequence shown here is derived from an EMBL/GenBank/DDBJ whole genome shotgun (WGS) entry which is preliminary data.</text>
</comment>
<keyword evidence="4 6" id="KW-0472">Membrane</keyword>
<dbReference type="InterPro" id="IPR051533">
    <property type="entry name" value="WaaL-like"/>
</dbReference>
<feature type="transmembrane region" description="Helical" evidence="6">
    <location>
        <begin position="87"/>
        <end position="103"/>
    </location>
</feature>
<feature type="transmembrane region" description="Helical" evidence="6">
    <location>
        <begin position="12"/>
        <end position="31"/>
    </location>
</feature>
<evidence type="ECO:0000256" key="6">
    <source>
        <dbReference type="SAM" id="Phobius"/>
    </source>
</evidence>
<protein>
    <recommendedName>
        <fullName evidence="7">O-antigen ligase-related domain-containing protein</fullName>
    </recommendedName>
</protein>
<keyword evidence="3 6" id="KW-1133">Transmembrane helix</keyword>
<dbReference type="Proteomes" id="UP000216446">
    <property type="component" value="Unassembled WGS sequence"/>
</dbReference>
<dbReference type="PANTHER" id="PTHR37422">
    <property type="entry name" value="TEICHURONIC ACID BIOSYNTHESIS PROTEIN TUAE"/>
    <property type="match status" value="1"/>
</dbReference>
<dbReference type="InParanoid" id="A0A259TV99"/>
<keyword evidence="9" id="KW-1185">Reference proteome</keyword>
<sequence length="543" mass="57491">MIDLPTDDARGPRRIAIGAAAVIGAVVLGLAVARGGLLVGLALVGLVPALYVVRSVILDPRWGLAATLVVAFVGVGITRYVPAPTGLLVDAFLALTLLAVALRPREWEWDRLKNGAVVAVTVWMAYNLLQIVNPEARSIAAWFYAMRGVALYPFLAVPLFLLLIKDRRDLDRLLWLWFAFSVLGVLWGAKQKLIGLDGAEQAWLNVPGNLSTHLLFGKLRVFSFYSDSGQFGAAMGHMGLAAIILALGPEGLWRKVLLAVAGVLGIYGLLISGTRGAMAVPMIGFFVYFLLSGNWRLLVMGMVALAMVYGALKFTSVGSGIYEVQRMRTAVVEGSDNPSLQVRLENQKKLKAYLQSRPFGGGVGSGGYWGQRFSPGTFLAELALDSWYVKIWAEQGPVGLWLYLSGLAALLAGALRRLLRVRDAALRQRLAALFAGLCGIAVASYGNQVLGQMPTGIIVALSVAALYLAPRLDSPPEASGDAASAGDAPLAPEAALHVPGGLNAPSFGGDRTEEGGTQHGARGLHRARPVTPSRPPPSGGGGS</sequence>